<reference evidence="3" key="1">
    <citation type="journal article" date="2023" name="Nat. Microbiol.">
        <title>Babesia duncani multi-omics identifies virulence factors and drug targets.</title>
        <authorList>
            <person name="Singh P."/>
            <person name="Lonardi S."/>
            <person name="Liang Q."/>
            <person name="Vydyam P."/>
            <person name="Khabirova E."/>
            <person name="Fang T."/>
            <person name="Gihaz S."/>
            <person name="Thekkiniath J."/>
            <person name="Munshi M."/>
            <person name="Abel S."/>
            <person name="Ciampossin L."/>
            <person name="Batugedara G."/>
            <person name="Gupta M."/>
            <person name="Lu X.M."/>
            <person name="Lenz T."/>
            <person name="Chakravarty S."/>
            <person name="Cornillot E."/>
            <person name="Hu Y."/>
            <person name="Ma W."/>
            <person name="Gonzalez L.M."/>
            <person name="Sanchez S."/>
            <person name="Estrada K."/>
            <person name="Sanchez-Flores A."/>
            <person name="Montero E."/>
            <person name="Harb O.S."/>
            <person name="Le Roch K.G."/>
            <person name="Mamoun C.B."/>
        </authorList>
    </citation>
    <scope>NUCLEOTIDE SEQUENCE</scope>
    <source>
        <strain evidence="3">WA1</strain>
    </source>
</reference>
<evidence type="ECO:0000313" key="4">
    <source>
        <dbReference type="Proteomes" id="UP001214638"/>
    </source>
</evidence>
<keyword evidence="2" id="KW-0732">Signal</keyword>
<feature type="region of interest" description="Disordered" evidence="1">
    <location>
        <begin position="237"/>
        <end position="260"/>
    </location>
</feature>
<comment type="caution">
    <text evidence="3">The sequence shown here is derived from an EMBL/GenBank/DDBJ whole genome shotgun (WGS) entry which is preliminary data.</text>
</comment>
<keyword evidence="4" id="KW-1185">Reference proteome</keyword>
<dbReference type="RefSeq" id="XP_067804804.1">
    <property type="nucleotide sequence ID" value="XM_067946013.1"/>
</dbReference>
<proteinExistence type="predicted"/>
<dbReference type="KEGG" id="bdw:94335264"/>
<gene>
    <name evidence="3" type="ORF">BdWA1_000966</name>
</gene>
<sequence length="260" mass="29752">MILASLCYTFFSFVLNAEYIYETPPIENVDKIKIPEALTSEEFERASKINAKQAYIDKELRDQLKKLGELHYNVESIVGSGKSKTNENGVNMAYQESTIDFMEAPVIFLEPPLILPKQQLETEKKIENILISTGLEGLSRFNFIIQITDLDEANAAIKHAKSELARHRQDRDYLFKRMKIVALKVPSDQSLLSEYKAIKQELLVKDSQIHAQVVDLEKLKHVKAAIIKKNGPGKNFETLEQELESREEELEDADDFGDEF</sequence>
<dbReference type="EMBL" id="JALLKP010000001">
    <property type="protein sequence ID" value="KAK2197962.1"/>
    <property type="molecule type" value="Genomic_DNA"/>
</dbReference>
<feature type="signal peptide" evidence="2">
    <location>
        <begin position="1"/>
        <end position="17"/>
    </location>
</feature>
<dbReference type="AlphaFoldDB" id="A0AAD9PN98"/>
<feature type="chain" id="PRO_5042262823" evidence="2">
    <location>
        <begin position="18"/>
        <end position="260"/>
    </location>
</feature>
<evidence type="ECO:0000256" key="2">
    <source>
        <dbReference type="SAM" id="SignalP"/>
    </source>
</evidence>
<evidence type="ECO:0000313" key="3">
    <source>
        <dbReference type="EMBL" id="KAK2197962.1"/>
    </source>
</evidence>
<protein>
    <submittedName>
        <fullName evidence="3">Uncharacterized protein</fullName>
    </submittedName>
</protein>
<organism evidence="3 4">
    <name type="scientific">Babesia duncani</name>
    <dbReference type="NCBI Taxonomy" id="323732"/>
    <lineage>
        <taxon>Eukaryota</taxon>
        <taxon>Sar</taxon>
        <taxon>Alveolata</taxon>
        <taxon>Apicomplexa</taxon>
        <taxon>Aconoidasida</taxon>
        <taxon>Piroplasmida</taxon>
        <taxon>Babesiidae</taxon>
        <taxon>Babesia</taxon>
    </lineage>
</organism>
<dbReference type="GeneID" id="94335264"/>
<accession>A0AAD9PN98</accession>
<evidence type="ECO:0000256" key="1">
    <source>
        <dbReference type="SAM" id="MobiDB-lite"/>
    </source>
</evidence>
<name>A0AAD9PN98_9APIC</name>
<dbReference type="Proteomes" id="UP001214638">
    <property type="component" value="Unassembled WGS sequence"/>
</dbReference>
<feature type="compositionally biased region" description="Acidic residues" evidence="1">
    <location>
        <begin position="239"/>
        <end position="260"/>
    </location>
</feature>